<evidence type="ECO:0000313" key="6">
    <source>
        <dbReference type="WBParaSite" id="SMUV_0000163701-mRNA-1"/>
    </source>
</evidence>
<organism evidence="5 6">
    <name type="scientific">Syphacia muris</name>
    <dbReference type="NCBI Taxonomy" id="451379"/>
    <lineage>
        <taxon>Eukaryota</taxon>
        <taxon>Metazoa</taxon>
        <taxon>Ecdysozoa</taxon>
        <taxon>Nematoda</taxon>
        <taxon>Chromadorea</taxon>
        <taxon>Rhabditida</taxon>
        <taxon>Spirurina</taxon>
        <taxon>Oxyuridomorpha</taxon>
        <taxon>Oxyuroidea</taxon>
        <taxon>Oxyuridae</taxon>
        <taxon>Syphacia</taxon>
    </lineage>
</organism>
<keyword evidence="3" id="KW-1133">Transmembrane helix</keyword>
<dbReference type="SMART" id="SM00192">
    <property type="entry name" value="LDLa"/>
    <property type="match status" value="1"/>
</dbReference>
<evidence type="ECO:0000256" key="2">
    <source>
        <dbReference type="PROSITE-ProRule" id="PRU00124"/>
    </source>
</evidence>
<dbReference type="PROSITE" id="PS50068">
    <property type="entry name" value="LDLRA_2"/>
    <property type="match status" value="1"/>
</dbReference>
<dbReference type="AlphaFoldDB" id="A0A0N5ABW1"/>
<evidence type="ECO:0000313" key="5">
    <source>
        <dbReference type="Proteomes" id="UP000046393"/>
    </source>
</evidence>
<reference evidence="6" key="1">
    <citation type="submission" date="2017-02" db="UniProtKB">
        <authorList>
            <consortium name="WormBaseParasite"/>
        </authorList>
    </citation>
    <scope>IDENTIFICATION</scope>
</reference>
<proteinExistence type="predicted"/>
<name>A0A0N5ABW1_9BILA</name>
<dbReference type="Gene3D" id="4.10.400.10">
    <property type="entry name" value="Low-density Lipoprotein Receptor"/>
    <property type="match status" value="1"/>
</dbReference>
<feature type="transmembrane region" description="Helical" evidence="3">
    <location>
        <begin position="109"/>
        <end position="129"/>
    </location>
</feature>
<feature type="chain" id="PRO_5005892918" evidence="4">
    <location>
        <begin position="20"/>
        <end position="161"/>
    </location>
</feature>
<feature type="disulfide bond" evidence="2">
    <location>
        <begin position="43"/>
        <end position="58"/>
    </location>
</feature>
<sequence>MKSSIIAIAFFTLINNLSATDDCNPEQQFSCDDGRCIALNDVCDGIQQCANGLDEQDCEFRERDAKYEGLPRQENMLLSDWESELRIRKEKKVELLSGEKKSVYRSHKWQMLIIIVFIILCAFIVWIAIQRKRRRKSRALRNDDTVEDDEDDLLISSMYAS</sequence>
<dbReference type="InterPro" id="IPR002172">
    <property type="entry name" value="LDrepeatLR_classA_rpt"/>
</dbReference>
<evidence type="ECO:0000256" key="4">
    <source>
        <dbReference type="SAM" id="SignalP"/>
    </source>
</evidence>
<keyword evidence="4" id="KW-0732">Signal</keyword>
<dbReference type="Proteomes" id="UP000046393">
    <property type="component" value="Unplaced"/>
</dbReference>
<dbReference type="CDD" id="cd00112">
    <property type="entry name" value="LDLa"/>
    <property type="match status" value="1"/>
</dbReference>
<dbReference type="Pfam" id="PF00057">
    <property type="entry name" value="Ldl_recept_a"/>
    <property type="match status" value="1"/>
</dbReference>
<keyword evidence="3" id="KW-0472">Membrane</keyword>
<dbReference type="InterPro" id="IPR036055">
    <property type="entry name" value="LDL_receptor-like_sf"/>
</dbReference>
<accession>A0A0N5ABW1</accession>
<keyword evidence="5" id="KW-1185">Reference proteome</keyword>
<evidence type="ECO:0000256" key="3">
    <source>
        <dbReference type="SAM" id="Phobius"/>
    </source>
</evidence>
<keyword evidence="3" id="KW-0812">Transmembrane</keyword>
<evidence type="ECO:0000256" key="1">
    <source>
        <dbReference type="ARBA" id="ARBA00023157"/>
    </source>
</evidence>
<feature type="signal peptide" evidence="4">
    <location>
        <begin position="1"/>
        <end position="19"/>
    </location>
</feature>
<feature type="disulfide bond" evidence="2">
    <location>
        <begin position="31"/>
        <end position="49"/>
    </location>
</feature>
<protein>
    <submittedName>
        <fullName evidence="6">Low-density lipoprotein receptor domain class A</fullName>
    </submittedName>
</protein>
<comment type="caution">
    <text evidence="2">Lacks conserved residue(s) required for the propagation of feature annotation.</text>
</comment>
<keyword evidence="1 2" id="KW-1015">Disulfide bond</keyword>
<dbReference type="WBParaSite" id="SMUV_0000163701-mRNA-1">
    <property type="protein sequence ID" value="SMUV_0000163701-mRNA-1"/>
    <property type="gene ID" value="SMUV_0000163701"/>
</dbReference>
<dbReference type="SUPFAM" id="SSF57424">
    <property type="entry name" value="LDL receptor-like module"/>
    <property type="match status" value="1"/>
</dbReference>